<keyword evidence="1" id="KW-0732">Signal</keyword>
<reference evidence="2 3" key="1">
    <citation type="submission" date="2019-02" db="EMBL/GenBank/DDBJ databases">
        <title>Deep-cultivation of Planctomycetes and their phenomic and genomic characterization uncovers novel biology.</title>
        <authorList>
            <person name="Wiegand S."/>
            <person name="Jogler M."/>
            <person name="Boedeker C."/>
            <person name="Pinto D."/>
            <person name="Vollmers J."/>
            <person name="Rivas-Marin E."/>
            <person name="Kohn T."/>
            <person name="Peeters S.H."/>
            <person name="Heuer A."/>
            <person name="Rast P."/>
            <person name="Oberbeckmann S."/>
            <person name="Bunk B."/>
            <person name="Jeske O."/>
            <person name="Meyerdierks A."/>
            <person name="Storesund J.E."/>
            <person name="Kallscheuer N."/>
            <person name="Luecker S."/>
            <person name="Lage O.M."/>
            <person name="Pohl T."/>
            <person name="Merkel B.J."/>
            <person name="Hornburger P."/>
            <person name="Mueller R.-W."/>
            <person name="Bruemmer F."/>
            <person name="Labrenz M."/>
            <person name="Spormann A.M."/>
            <person name="Op den Camp H."/>
            <person name="Overmann J."/>
            <person name="Amann R."/>
            <person name="Jetten M.S.M."/>
            <person name="Mascher T."/>
            <person name="Medema M.H."/>
            <person name="Devos D.P."/>
            <person name="Kaster A.-K."/>
            <person name="Ovreas L."/>
            <person name="Rohde M."/>
            <person name="Galperin M.Y."/>
            <person name="Jogler C."/>
        </authorList>
    </citation>
    <scope>NUCLEOTIDE SEQUENCE [LARGE SCALE GENOMIC DNA]</scope>
    <source>
        <strain evidence="2 3">K23_9</strain>
    </source>
</reference>
<feature type="chain" id="PRO_5021955754" evidence="1">
    <location>
        <begin position="29"/>
        <end position="197"/>
    </location>
</feature>
<dbReference type="RefSeq" id="WP_145418520.1">
    <property type="nucleotide sequence ID" value="NZ_CP036526.1"/>
</dbReference>
<evidence type="ECO:0000313" key="3">
    <source>
        <dbReference type="Proteomes" id="UP000319817"/>
    </source>
</evidence>
<evidence type="ECO:0000313" key="2">
    <source>
        <dbReference type="EMBL" id="QDT10791.1"/>
    </source>
</evidence>
<gene>
    <name evidence="2" type="ORF">K239x_27820</name>
</gene>
<sequence precursor="true">MFLQKLSNAARHLQLSGFALLIALGASAVCCSDVRAQSGPPLANDEFRDVNRPLDSGKVTGSGEIFGFDDLRESMRLYDVYSVDTIATKMTYGLEIFDAMTGRWEVVSYGAPPNSSVLRVIDYSTAVEAGEFIVEHGEFLIMYRVIKIPPNEIDWRYEITFNTREQAQAYADLREQESNYTVLTKIESRNRLNFDSP</sequence>
<protein>
    <submittedName>
        <fullName evidence="2">Uncharacterized protein</fullName>
    </submittedName>
</protein>
<dbReference type="EMBL" id="CP036526">
    <property type="protein sequence ID" value="QDT10791.1"/>
    <property type="molecule type" value="Genomic_DNA"/>
</dbReference>
<dbReference type="Proteomes" id="UP000319817">
    <property type="component" value="Chromosome"/>
</dbReference>
<evidence type="ECO:0000256" key="1">
    <source>
        <dbReference type="SAM" id="SignalP"/>
    </source>
</evidence>
<dbReference type="AlphaFoldDB" id="A0A517NUJ5"/>
<accession>A0A517NUJ5</accession>
<organism evidence="2 3">
    <name type="scientific">Stieleria marina</name>
    <dbReference type="NCBI Taxonomy" id="1930275"/>
    <lineage>
        <taxon>Bacteria</taxon>
        <taxon>Pseudomonadati</taxon>
        <taxon>Planctomycetota</taxon>
        <taxon>Planctomycetia</taxon>
        <taxon>Pirellulales</taxon>
        <taxon>Pirellulaceae</taxon>
        <taxon>Stieleria</taxon>
    </lineage>
</organism>
<proteinExistence type="predicted"/>
<name>A0A517NUJ5_9BACT</name>
<feature type="signal peptide" evidence="1">
    <location>
        <begin position="1"/>
        <end position="28"/>
    </location>
</feature>
<keyword evidence="3" id="KW-1185">Reference proteome</keyword>
<dbReference type="OrthoDB" id="258783at2"/>